<comment type="caution">
    <text evidence="1">The sequence shown here is derived from an EMBL/GenBank/DDBJ whole genome shotgun (WGS) entry which is preliminary data.</text>
</comment>
<sequence length="82" mass="9173">MAGRKPTVPDDEILDVFFQASEPVLTTSEVADQIGLGRRGTFNRLSALEEQGEIQMKNVGQTGAVWWHPNSLRRKYVPSEES</sequence>
<accession>M0DT18</accession>
<dbReference type="Proteomes" id="UP000011523">
    <property type="component" value="Unassembled WGS sequence"/>
</dbReference>
<name>M0DT18_9EURY</name>
<reference evidence="1 2" key="1">
    <citation type="journal article" date="2014" name="PLoS Genet.">
        <title>Phylogenetically driven sequencing of extremely halophilic archaea reveals strategies for static and dynamic osmo-response.</title>
        <authorList>
            <person name="Becker E.A."/>
            <person name="Seitzer P.M."/>
            <person name="Tritt A."/>
            <person name="Larsen D."/>
            <person name="Krusor M."/>
            <person name="Yao A.I."/>
            <person name="Wu D."/>
            <person name="Madern D."/>
            <person name="Eisen J.A."/>
            <person name="Darling A.E."/>
            <person name="Facciotti M.T."/>
        </authorList>
    </citation>
    <scope>NUCLEOTIDE SEQUENCE [LARGE SCALE GENOMIC DNA]</scope>
    <source>
        <strain evidence="1 2">DSM 14210</strain>
    </source>
</reference>
<evidence type="ECO:0008006" key="3">
    <source>
        <dbReference type="Google" id="ProtNLM"/>
    </source>
</evidence>
<dbReference type="AlphaFoldDB" id="M0DT18"/>
<organism evidence="1 2">
    <name type="scientific">Halorubrum tebenquichense DSM 14210</name>
    <dbReference type="NCBI Taxonomy" id="1227485"/>
    <lineage>
        <taxon>Archaea</taxon>
        <taxon>Methanobacteriati</taxon>
        <taxon>Methanobacteriota</taxon>
        <taxon>Stenosarchaea group</taxon>
        <taxon>Halobacteria</taxon>
        <taxon>Halobacteriales</taxon>
        <taxon>Haloferacaceae</taxon>
        <taxon>Halorubrum</taxon>
    </lineage>
</organism>
<protein>
    <recommendedName>
        <fullName evidence="3">Helix-turn-helix type 11 domain-containing protein</fullName>
    </recommendedName>
</protein>
<evidence type="ECO:0000313" key="2">
    <source>
        <dbReference type="Proteomes" id="UP000011523"/>
    </source>
</evidence>
<evidence type="ECO:0000313" key="1">
    <source>
        <dbReference type="EMBL" id="ELZ38651.1"/>
    </source>
</evidence>
<proteinExistence type="predicted"/>
<dbReference type="InterPro" id="IPR036388">
    <property type="entry name" value="WH-like_DNA-bd_sf"/>
</dbReference>
<dbReference type="Gene3D" id="1.10.10.10">
    <property type="entry name" value="Winged helix-like DNA-binding domain superfamily/Winged helix DNA-binding domain"/>
    <property type="match status" value="1"/>
</dbReference>
<gene>
    <name evidence="1" type="ORF">C472_06724</name>
</gene>
<keyword evidence="2" id="KW-1185">Reference proteome</keyword>
<dbReference type="EMBL" id="AOJD01000037">
    <property type="protein sequence ID" value="ELZ38651.1"/>
    <property type="molecule type" value="Genomic_DNA"/>
</dbReference>